<feature type="compositionally biased region" description="Acidic residues" evidence="1">
    <location>
        <begin position="100"/>
        <end position="118"/>
    </location>
</feature>
<comment type="caution">
    <text evidence="2">The sequence shown here is derived from an EMBL/GenBank/DDBJ whole genome shotgun (WGS) entry which is preliminary data.</text>
</comment>
<reference evidence="2 3" key="1">
    <citation type="journal article" date="2023" name="Plants (Basel)">
        <title>Bridging the Gap: Combining Genomics and Transcriptomics Approaches to Understand Stylosanthes scabra, an Orphan Legume from the Brazilian Caatinga.</title>
        <authorList>
            <person name="Ferreira-Neto J.R.C."/>
            <person name="da Silva M.D."/>
            <person name="Binneck E."/>
            <person name="de Melo N.F."/>
            <person name="da Silva R.H."/>
            <person name="de Melo A.L.T.M."/>
            <person name="Pandolfi V."/>
            <person name="Bustamante F.O."/>
            <person name="Brasileiro-Vidal A.C."/>
            <person name="Benko-Iseppon A.M."/>
        </authorList>
    </citation>
    <scope>NUCLEOTIDE SEQUENCE [LARGE SCALE GENOMIC DNA]</scope>
    <source>
        <tissue evidence="2">Leaves</tissue>
    </source>
</reference>
<feature type="region of interest" description="Disordered" evidence="1">
    <location>
        <begin position="100"/>
        <end position="144"/>
    </location>
</feature>
<gene>
    <name evidence="2" type="ORF">PIB30_064479</name>
</gene>
<evidence type="ECO:0000313" key="3">
    <source>
        <dbReference type="Proteomes" id="UP001341840"/>
    </source>
</evidence>
<proteinExistence type="predicted"/>
<evidence type="ECO:0000313" key="2">
    <source>
        <dbReference type="EMBL" id="MED6112752.1"/>
    </source>
</evidence>
<sequence>MTQSANSNFNNSSIASQPLNSGDLPFESLSNPWGYIPTLSLYVNQEEREDTLLSQPLSNQWISIPTLFLCANQEEREDALLQEEDVESLNHGEVHECIEEVEEENEDQEVEDVDQEVEDKDKEPKGMENVHSASPEATPPKLHPNCTSTLCGVLDKKKMDSMELDESRFKTYSGLLHKLHNNRAKVGASSLRKYLGPWKFQEKLVDSQNSGWTNRVWDLGKSFINHHFGGVTTCIGAFRGLLNMNCNPLGPTKFKHWWGFNDEFKYKPP</sequence>
<protein>
    <submittedName>
        <fullName evidence="2">Uncharacterized protein</fullName>
    </submittedName>
</protein>
<accession>A0ABU6QML5</accession>
<feature type="compositionally biased region" description="Basic and acidic residues" evidence="1">
    <location>
        <begin position="119"/>
        <end position="128"/>
    </location>
</feature>
<keyword evidence="3" id="KW-1185">Reference proteome</keyword>
<dbReference type="Proteomes" id="UP001341840">
    <property type="component" value="Unassembled WGS sequence"/>
</dbReference>
<name>A0ABU6QML5_9FABA</name>
<organism evidence="2 3">
    <name type="scientific">Stylosanthes scabra</name>
    <dbReference type="NCBI Taxonomy" id="79078"/>
    <lineage>
        <taxon>Eukaryota</taxon>
        <taxon>Viridiplantae</taxon>
        <taxon>Streptophyta</taxon>
        <taxon>Embryophyta</taxon>
        <taxon>Tracheophyta</taxon>
        <taxon>Spermatophyta</taxon>
        <taxon>Magnoliopsida</taxon>
        <taxon>eudicotyledons</taxon>
        <taxon>Gunneridae</taxon>
        <taxon>Pentapetalae</taxon>
        <taxon>rosids</taxon>
        <taxon>fabids</taxon>
        <taxon>Fabales</taxon>
        <taxon>Fabaceae</taxon>
        <taxon>Papilionoideae</taxon>
        <taxon>50 kb inversion clade</taxon>
        <taxon>dalbergioids sensu lato</taxon>
        <taxon>Dalbergieae</taxon>
        <taxon>Pterocarpus clade</taxon>
        <taxon>Stylosanthes</taxon>
    </lineage>
</organism>
<dbReference type="EMBL" id="JASCZI010000629">
    <property type="protein sequence ID" value="MED6112752.1"/>
    <property type="molecule type" value="Genomic_DNA"/>
</dbReference>
<evidence type="ECO:0000256" key="1">
    <source>
        <dbReference type="SAM" id="MobiDB-lite"/>
    </source>
</evidence>